<keyword evidence="2" id="KW-1185">Reference proteome</keyword>
<accession>A0ABQ1N328</accession>
<gene>
    <name evidence="1" type="ORF">GCM10011506_42600</name>
</gene>
<comment type="caution">
    <text evidence="1">The sequence shown here is derived from an EMBL/GenBank/DDBJ whole genome shotgun (WGS) entry which is preliminary data.</text>
</comment>
<evidence type="ECO:0000313" key="1">
    <source>
        <dbReference type="EMBL" id="GGC52417.1"/>
    </source>
</evidence>
<dbReference type="RefSeq" id="WP_229712688.1">
    <property type="nucleotide sequence ID" value="NZ_BAABHU010000017.1"/>
</dbReference>
<protein>
    <submittedName>
        <fullName evidence="1">Uncharacterized protein</fullName>
    </submittedName>
</protein>
<evidence type="ECO:0000313" key="2">
    <source>
        <dbReference type="Proteomes" id="UP000636010"/>
    </source>
</evidence>
<proteinExistence type="predicted"/>
<dbReference type="Proteomes" id="UP000636010">
    <property type="component" value="Unassembled WGS sequence"/>
</dbReference>
<reference evidence="2" key="1">
    <citation type="journal article" date="2019" name="Int. J. Syst. Evol. Microbiol.">
        <title>The Global Catalogue of Microorganisms (GCM) 10K type strain sequencing project: providing services to taxonomists for standard genome sequencing and annotation.</title>
        <authorList>
            <consortium name="The Broad Institute Genomics Platform"/>
            <consortium name="The Broad Institute Genome Sequencing Center for Infectious Disease"/>
            <person name="Wu L."/>
            <person name="Ma J."/>
        </authorList>
    </citation>
    <scope>NUCLEOTIDE SEQUENCE [LARGE SCALE GENOMIC DNA]</scope>
    <source>
        <strain evidence="2">CGMCC 1.10832</strain>
    </source>
</reference>
<organism evidence="1 2">
    <name type="scientific">Marivirga lumbricoides</name>
    <dbReference type="NCBI Taxonomy" id="1046115"/>
    <lineage>
        <taxon>Bacteria</taxon>
        <taxon>Pseudomonadati</taxon>
        <taxon>Bacteroidota</taxon>
        <taxon>Cytophagia</taxon>
        <taxon>Cytophagales</taxon>
        <taxon>Marivirgaceae</taxon>
        <taxon>Marivirga</taxon>
    </lineage>
</organism>
<sequence>MKSYLLKKVFSIFLISLISLQWFFGLITIDLVEQVWVDQKLSERKLKLSDKVTSALGVSNDIELEEISLHSYVRMGYGAPFVVTHEVEGEELYFKVAQNEVTYEYQIREIKINDFNKESSKKLGYFISHIFLNFIESHEDFEFYQNGTLNQSTQPKYDDLVLTLPNDIPTPPPEFFV</sequence>
<dbReference type="EMBL" id="BMEC01000017">
    <property type="protein sequence ID" value="GGC52417.1"/>
    <property type="molecule type" value="Genomic_DNA"/>
</dbReference>
<name>A0ABQ1N328_9BACT</name>